<keyword evidence="3" id="KW-1278">Translocase</keyword>
<dbReference type="SUPFAM" id="SSF56784">
    <property type="entry name" value="HAD-like"/>
    <property type="match status" value="1"/>
</dbReference>
<evidence type="ECO:0000256" key="2">
    <source>
        <dbReference type="ARBA" id="ARBA00022692"/>
    </source>
</evidence>
<keyword evidence="4 6" id="KW-1133">Transmembrane helix</keyword>
<organism evidence="7 8">
    <name type="scientific">Candidatus Marithioploca araucensis</name>
    <dbReference type="NCBI Taxonomy" id="70273"/>
    <lineage>
        <taxon>Bacteria</taxon>
        <taxon>Pseudomonadati</taxon>
        <taxon>Pseudomonadota</taxon>
        <taxon>Gammaproteobacteria</taxon>
        <taxon>Thiotrichales</taxon>
        <taxon>Thiotrichaceae</taxon>
        <taxon>Candidatus Marithioploca</taxon>
    </lineage>
</organism>
<evidence type="ECO:0000256" key="4">
    <source>
        <dbReference type="ARBA" id="ARBA00022989"/>
    </source>
</evidence>
<dbReference type="Gene3D" id="3.40.50.1000">
    <property type="entry name" value="HAD superfamily/HAD-like"/>
    <property type="match status" value="1"/>
</dbReference>
<evidence type="ECO:0000313" key="7">
    <source>
        <dbReference type="EMBL" id="MDM8563413.1"/>
    </source>
</evidence>
<dbReference type="Gene3D" id="3.40.1110.10">
    <property type="entry name" value="Calcium-transporting ATPase, cytoplasmic domain N"/>
    <property type="match status" value="1"/>
</dbReference>
<dbReference type="PANTHER" id="PTHR43520:SF8">
    <property type="entry name" value="P-TYPE CU(+) TRANSPORTER"/>
    <property type="match status" value="1"/>
</dbReference>
<dbReference type="Proteomes" id="UP001171945">
    <property type="component" value="Unassembled WGS sequence"/>
</dbReference>
<dbReference type="PROSITE" id="PS01229">
    <property type="entry name" value="COF_2"/>
    <property type="match status" value="1"/>
</dbReference>
<dbReference type="Pfam" id="PF00702">
    <property type="entry name" value="Hydrolase"/>
    <property type="match status" value="1"/>
</dbReference>
<evidence type="ECO:0000256" key="6">
    <source>
        <dbReference type="SAM" id="Phobius"/>
    </source>
</evidence>
<gene>
    <name evidence="7" type="ORF">QUF54_08680</name>
</gene>
<dbReference type="InterPro" id="IPR001757">
    <property type="entry name" value="P_typ_ATPase"/>
</dbReference>
<evidence type="ECO:0000256" key="5">
    <source>
        <dbReference type="ARBA" id="ARBA00023136"/>
    </source>
</evidence>
<evidence type="ECO:0000256" key="1">
    <source>
        <dbReference type="ARBA" id="ARBA00004370"/>
    </source>
</evidence>
<evidence type="ECO:0000313" key="8">
    <source>
        <dbReference type="Proteomes" id="UP001171945"/>
    </source>
</evidence>
<keyword evidence="2 6" id="KW-0812">Transmembrane</keyword>
<keyword evidence="5 6" id="KW-0472">Membrane</keyword>
<feature type="transmembrane region" description="Helical" evidence="6">
    <location>
        <begin position="139"/>
        <end position="165"/>
    </location>
</feature>
<dbReference type="PANTHER" id="PTHR43520">
    <property type="entry name" value="ATP7, ISOFORM B"/>
    <property type="match status" value="1"/>
</dbReference>
<keyword evidence="8" id="KW-1185">Reference proteome</keyword>
<proteinExistence type="predicted"/>
<evidence type="ECO:0000256" key="3">
    <source>
        <dbReference type="ARBA" id="ARBA00022967"/>
    </source>
</evidence>
<dbReference type="InterPro" id="IPR036412">
    <property type="entry name" value="HAD-like_sf"/>
</dbReference>
<comment type="subcellular location">
    <subcellularLocation>
        <location evidence="1">Membrane</location>
    </subcellularLocation>
</comment>
<dbReference type="NCBIfam" id="TIGR01494">
    <property type="entry name" value="ATPase_P-type"/>
    <property type="match status" value="1"/>
</dbReference>
<reference evidence="7" key="1">
    <citation type="submission" date="2023-06" db="EMBL/GenBank/DDBJ databases">
        <title>Uncultivated large filamentous bacteria from sulfidic sediments reveal new species and different genomic features in energy metabolism and defense.</title>
        <authorList>
            <person name="Fonseca A."/>
        </authorList>
    </citation>
    <scope>NUCLEOTIDE SEQUENCE</scope>
    <source>
        <strain evidence="7">HSG4</strain>
    </source>
</reference>
<comment type="caution">
    <text evidence="7">The sequence shown here is derived from an EMBL/GenBank/DDBJ whole genome shotgun (WGS) entry which is preliminary data.</text>
</comment>
<name>A0ABT7VV21_9GAMM</name>
<dbReference type="PRINTS" id="PR00119">
    <property type="entry name" value="CATATPASE"/>
</dbReference>
<dbReference type="EMBL" id="JAUCGM010000623">
    <property type="protein sequence ID" value="MDM8563413.1"/>
    <property type="molecule type" value="Genomic_DNA"/>
</dbReference>
<feature type="non-terminal residue" evidence="7">
    <location>
        <position position="1"/>
    </location>
</feature>
<sequence length="185" mass="19906">VGAIEIEPTIRPEIAQLVNNLKQKGIKHLMIVSGDHKKPTHQLAKKLGITEYFAEVLPENKAQIVSELQQQGRKVCFIGDGINDTIAMKQADVSISLKGASTIATDTADIILMNGDLTHLYPLFNIAGGLDNIMKKSAILVLVPTGIILIGSISFHLGLLAAVVIKQSFLGANILYVLKSAKEQS</sequence>
<accession>A0ABT7VV21</accession>
<protein>
    <submittedName>
        <fullName evidence="7">HAD-IC family P-type ATPase</fullName>
    </submittedName>
</protein>
<dbReference type="InterPro" id="IPR023299">
    <property type="entry name" value="ATPase_P-typ_cyto_dom_N"/>
</dbReference>
<dbReference type="InterPro" id="IPR023214">
    <property type="entry name" value="HAD_sf"/>
</dbReference>